<dbReference type="KEGG" id="fmr:Fuma_02643"/>
<gene>
    <name evidence="1" type="ORF">Fuma_02643</name>
</gene>
<keyword evidence="2" id="KW-1185">Reference proteome</keyword>
<sequence length="49" mass="5794">MDYRLAADRRKGTTSSEELEQFTFFRERFGLVANSIHSTKRLYRGHKSV</sequence>
<evidence type="ECO:0000313" key="2">
    <source>
        <dbReference type="Proteomes" id="UP000187735"/>
    </source>
</evidence>
<dbReference type="STRING" id="1891926.Fuma_02643"/>
<dbReference type="EMBL" id="CP017641">
    <property type="protein sequence ID" value="APZ93030.1"/>
    <property type="molecule type" value="Genomic_DNA"/>
</dbReference>
<protein>
    <submittedName>
        <fullName evidence="1">Uncharacterized protein</fullName>
    </submittedName>
</protein>
<organism evidence="1 2">
    <name type="scientific">Fuerstiella marisgermanici</name>
    <dbReference type="NCBI Taxonomy" id="1891926"/>
    <lineage>
        <taxon>Bacteria</taxon>
        <taxon>Pseudomonadati</taxon>
        <taxon>Planctomycetota</taxon>
        <taxon>Planctomycetia</taxon>
        <taxon>Planctomycetales</taxon>
        <taxon>Planctomycetaceae</taxon>
        <taxon>Fuerstiella</taxon>
    </lineage>
</organism>
<reference evidence="1 2" key="1">
    <citation type="journal article" date="2016" name="Front. Microbiol.">
        <title>Fuerstia marisgermanicae gen. nov., sp. nov., an Unusual Member of the Phylum Planctomycetes from the German Wadden Sea.</title>
        <authorList>
            <person name="Kohn T."/>
            <person name="Heuer A."/>
            <person name="Jogler M."/>
            <person name="Vollmers J."/>
            <person name="Boedeker C."/>
            <person name="Bunk B."/>
            <person name="Rast P."/>
            <person name="Borchert D."/>
            <person name="Glockner I."/>
            <person name="Freese H.M."/>
            <person name="Klenk H.P."/>
            <person name="Overmann J."/>
            <person name="Kaster A.K."/>
            <person name="Rohde M."/>
            <person name="Wiegand S."/>
            <person name="Jogler C."/>
        </authorList>
    </citation>
    <scope>NUCLEOTIDE SEQUENCE [LARGE SCALE GENOMIC DNA]</scope>
    <source>
        <strain evidence="1 2">NH11</strain>
    </source>
</reference>
<dbReference type="AlphaFoldDB" id="A0A1P8WG63"/>
<proteinExistence type="predicted"/>
<accession>A0A1P8WG63</accession>
<evidence type="ECO:0000313" key="1">
    <source>
        <dbReference type="EMBL" id="APZ93030.1"/>
    </source>
</evidence>
<dbReference type="Proteomes" id="UP000187735">
    <property type="component" value="Chromosome"/>
</dbReference>
<name>A0A1P8WG63_9PLAN</name>